<dbReference type="RefSeq" id="WP_103967141.1">
    <property type="nucleotide sequence ID" value="NZ_FNUX01000022.1"/>
</dbReference>
<dbReference type="EMBL" id="FNUX01000022">
    <property type="protein sequence ID" value="SEG04550.1"/>
    <property type="molecule type" value="Genomic_DNA"/>
</dbReference>
<organism evidence="3 4">
    <name type="scientific">Nitrosomonas ureae</name>
    <dbReference type="NCBI Taxonomy" id="44577"/>
    <lineage>
        <taxon>Bacteria</taxon>
        <taxon>Pseudomonadati</taxon>
        <taxon>Pseudomonadota</taxon>
        <taxon>Betaproteobacteria</taxon>
        <taxon>Nitrosomonadales</taxon>
        <taxon>Nitrosomonadaceae</taxon>
        <taxon>Nitrosomonas</taxon>
    </lineage>
</organism>
<feature type="transmembrane region" description="Helical" evidence="2">
    <location>
        <begin position="67"/>
        <end position="89"/>
    </location>
</feature>
<name>A0A1H5WZK5_9PROT</name>
<proteinExistence type="predicted"/>
<accession>A0A1H5WZK5</accession>
<reference evidence="3 4" key="1">
    <citation type="submission" date="2016-10" db="EMBL/GenBank/DDBJ databases">
        <authorList>
            <person name="de Groot N.N."/>
        </authorList>
    </citation>
    <scope>NUCLEOTIDE SEQUENCE [LARGE SCALE GENOMIC DNA]</scope>
    <source>
        <strain evidence="3 4">Nm13</strain>
    </source>
</reference>
<evidence type="ECO:0000256" key="2">
    <source>
        <dbReference type="SAM" id="Phobius"/>
    </source>
</evidence>
<feature type="transmembrane region" description="Helical" evidence="2">
    <location>
        <begin position="36"/>
        <end position="55"/>
    </location>
</feature>
<sequence>MGAIFFYIFIYFIGYYASNVLNMLTVRPFITNRYMAALLPVYGVALTHAYVIVSSPPPQSADMTVEYALLMFITLPVVIVTLGAVYFMWNSKGKQDDSPDENAFDDASKPSETIHNEFTNQEAEIQSEVDSVTEEKETNHRNAEPDTNSNEKI</sequence>
<keyword evidence="2" id="KW-0812">Transmembrane</keyword>
<keyword evidence="2" id="KW-0472">Membrane</keyword>
<feature type="compositionally biased region" description="Basic and acidic residues" evidence="1">
    <location>
        <begin position="133"/>
        <end position="153"/>
    </location>
</feature>
<dbReference type="OrthoDB" id="8548209at2"/>
<feature type="compositionally biased region" description="Basic and acidic residues" evidence="1">
    <location>
        <begin position="106"/>
        <end position="115"/>
    </location>
</feature>
<dbReference type="Proteomes" id="UP000236753">
    <property type="component" value="Unassembled WGS sequence"/>
</dbReference>
<feature type="region of interest" description="Disordered" evidence="1">
    <location>
        <begin position="93"/>
        <end position="153"/>
    </location>
</feature>
<evidence type="ECO:0000256" key="1">
    <source>
        <dbReference type="SAM" id="MobiDB-lite"/>
    </source>
</evidence>
<protein>
    <submittedName>
        <fullName evidence="3">Uncharacterized protein</fullName>
    </submittedName>
</protein>
<gene>
    <name evidence="3" type="ORF">SAMN05216334_12235</name>
</gene>
<evidence type="ECO:0000313" key="4">
    <source>
        <dbReference type="Proteomes" id="UP000236753"/>
    </source>
</evidence>
<feature type="transmembrane region" description="Helical" evidence="2">
    <location>
        <begin position="6"/>
        <end position="24"/>
    </location>
</feature>
<keyword evidence="2" id="KW-1133">Transmembrane helix</keyword>
<evidence type="ECO:0000313" key="3">
    <source>
        <dbReference type="EMBL" id="SEG04550.1"/>
    </source>
</evidence>
<feature type="compositionally biased region" description="Polar residues" evidence="1">
    <location>
        <begin position="116"/>
        <end position="130"/>
    </location>
</feature>
<dbReference type="AlphaFoldDB" id="A0A1H5WZK5"/>